<dbReference type="NCBIfam" id="NF001452">
    <property type="entry name" value="PRK00311.1"/>
    <property type="match status" value="1"/>
</dbReference>
<dbReference type="EMBL" id="LHYO01000001">
    <property type="protein sequence ID" value="KXB09674.1"/>
    <property type="molecule type" value="Genomic_DNA"/>
</dbReference>
<dbReference type="GO" id="GO:0003864">
    <property type="term" value="F:3-methyl-2-oxobutanoate hydroxymethyltransferase activity"/>
    <property type="evidence" value="ECO:0007669"/>
    <property type="project" value="UniProtKB-UniRule"/>
</dbReference>
<evidence type="ECO:0000256" key="6">
    <source>
        <dbReference type="PIRSR" id="PIRSR000388-1"/>
    </source>
</evidence>
<comment type="cofactor">
    <cofactor evidence="5 8">
        <name>Mg(2+)</name>
        <dbReference type="ChEBI" id="CHEBI:18420"/>
    </cofactor>
    <text evidence="5 8">Binds 1 Mg(2+) ion per subunit.</text>
</comment>
<dbReference type="GO" id="GO:0005737">
    <property type="term" value="C:cytoplasm"/>
    <property type="evidence" value="ECO:0007669"/>
    <property type="project" value="UniProtKB-SubCell"/>
</dbReference>
<sequence>MKGEKVTTITFQEMKDQGEQIVMLAAYDYPTARMIDEAGIDAILVGDSVSNVVLGYEDTLAVSMNEMIHHTKAVSRGVDRALVIGDMPFMSYQTSAEDAIRNAGRFLKDGGAEAVKVEGGRGVIDKIEAIIESGTPVMGHLGLTPQWIHQFGGFKIQGKTSEAAKLIVEDAKRLEQTGVFSIVLECVPRELSKIITGEVSVPTISCGAGPDCDGQVLVLHDILGLSGMTPKFAKKYVDLAPQIQEALANFREEVKARKFPTRNHSFKMEEKEIKSLKGYLSKSREAK</sequence>
<dbReference type="EC" id="2.1.2.11" evidence="5"/>
<comment type="caution">
    <text evidence="9">The sequence shown here is derived from an EMBL/GenBank/DDBJ whole genome shotgun (WGS) entry which is preliminary data.</text>
</comment>
<proteinExistence type="inferred from homology"/>
<comment type="pathway">
    <text evidence="1">Cofactor biosynthesis; (R)-pantothenate biosynthesis; (R)-pantoate from 3-methyl-2-oxobutanoate: step 1/2.</text>
</comment>
<dbReference type="HAMAP" id="MF_00156">
    <property type="entry name" value="PanB"/>
    <property type="match status" value="1"/>
</dbReference>
<dbReference type="SUPFAM" id="SSF51621">
    <property type="entry name" value="Phosphoenolpyruvate/pyruvate domain"/>
    <property type="match status" value="1"/>
</dbReference>
<dbReference type="GO" id="GO:0000287">
    <property type="term" value="F:magnesium ion binding"/>
    <property type="evidence" value="ECO:0007669"/>
    <property type="project" value="TreeGrafter"/>
</dbReference>
<evidence type="ECO:0000256" key="7">
    <source>
        <dbReference type="PIRSR" id="PIRSR000388-2"/>
    </source>
</evidence>
<dbReference type="PIRSF" id="PIRSF000388">
    <property type="entry name" value="Pantoate_hydroxy_MeTrfase"/>
    <property type="match status" value="1"/>
</dbReference>
<dbReference type="PANTHER" id="PTHR20881">
    <property type="entry name" value="3-METHYL-2-OXOBUTANOATE HYDROXYMETHYLTRANSFERASE"/>
    <property type="match status" value="1"/>
</dbReference>
<comment type="subcellular location">
    <subcellularLocation>
        <location evidence="5">Cytoplasm</location>
    </subcellularLocation>
</comment>
<dbReference type="GO" id="GO:0032259">
    <property type="term" value="P:methylation"/>
    <property type="evidence" value="ECO:0007669"/>
    <property type="project" value="UniProtKB-KW"/>
</dbReference>
<feature type="binding site" evidence="5 7">
    <location>
        <position position="116"/>
    </location>
    <ligand>
        <name>3-methyl-2-oxobutanoate</name>
        <dbReference type="ChEBI" id="CHEBI:11851"/>
    </ligand>
</feature>
<keyword evidence="5" id="KW-0963">Cytoplasm</keyword>
<keyword evidence="9" id="KW-0489">Methyltransferase</keyword>
<keyword evidence="10" id="KW-1185">Reference proteome</keyword>
<keyword evidence="3 5" id="KW-0808">Transferase</keyword>
<dbReference type="InterPro" id="IPR040442">
    <property type="entry name" value="Pyrv_kinase-like_dom_sf"/>
</dbReference>
<comment type="function">
    <text evidence="5">Catalyzes the reversible reaction in which hydroxymethyl group from 5,10-methylenetetrahydrofolate is transferred onto alpha-ketoisovalerate to form ketopantoate.</text>
</comment>
<protein>
    <recommendedName>
        <fullName evidence="5">3-methyl-2-oxobutanoate hydroxymethyltransferase</fullName>
        <ecNumber evidence="5">2.1.2.11</ecNumber>
    </recommendedName>
    <alternativeName>
        <fullName evidence="5">Ketopantoate hydroxymethyltransferase</fullName>
        <shortName evidence="5">KPHMT</shortName>
    </alternativeName>
</protein>
<dbReference type="PATRIC" id="fig|1698257.3.peg.47"/>
<feature type="binding site" evidence="5 7">
    <location>
        <position position="86"/>
    </location>
    <ligand>
        <name>3-methyl-2-oxobutanoate</name>
        <dbReference type="ChEBI" id="CHEBI:11851"/>
    </ligand>
</feature>
<dbReference type="Proteomes" id="UP000070399">
    <property type="component" value="Unassembled WGS sequence"/>
</dbReference>
<keyword evidence="4 5" id="KW-0173">Coenzyme A biosynthesis</keyword>
<evidence type="ECO:0000256" key="2">
    <source>
        <dbReference type="ARBA" id="ARBA00008676"/>
    </source>
</evidence>
<evidence type="ECO:0000313" key="10">
    <source>
        <dbReference type="Proteomes" id="UP000070399"/>
    </source>
</evidence>
<comment type="similarity">
    <text evidence="2 5">Belongs to the PanB family.</text>
</comment>
<comment type="catalytic activity">
    <reaction evidence="5">
        <text>(6R)-5,10-methylene-5,6,7,8-tetrahydrofolate + 3-methyl-2-oxobutanoate + H2O = 2-dehydropantoate + (6S)-5,6,7,8-tetrahydrofolate</text>
        <dbReference type="Rhea" id="RHEA:11824"/>
        <dbReference type="ChEBI" id="CHEBI:11561"/>
        <dbReference type="ChEBI" id="CHEBI:11851"/>
        <dbReference type="ChEBI" id="CHEBI:15377"/>
        <dbReference type="ChEBI" id="CHEBI:15636"/>
        <dbReference type="ChEBI" id="CHEBI:57453"/>
        <dbReference type="EC" id="2.1.2.11"/>
    </reaction>
</comment>
<dbReference type="AlphaFoldDB" id="A0A133VTA0"/>
<dbReference type="GO" id="GO:0008168">
    <property type="term" value="F:methyltransferase activity"/>
    <property type="evidence" value="ECO:0007669"/>
    <property type="project" value="UniProtKB-KW"/>
</dbReference>
<feature type="binding site" evidence="5 7">
    <location>
        <begin position="47"/>
        <end position="48"/>
    </location>
    <ligand>
        <name>3-methyl-2-oxobutanoate</name>
        <dbReference type="ChEBI" id="CHEBI:11851"/>
    </ligand>
</feature>
<dbReference type="CDD" id="cd06557">
    <property type="entry name" value="KPHMT-like"/>
    <property type="match status" value="1"/>
</dbReference>
<dbReference type="GO" id="GO:0015937">
    <property type="term" value="P:coenzyme A biosynthetic process"/>
    <property type="evidence" value="ECO:0007669"/>
    <property type="project" value="UniProtKB-UniRule"/>
</dbReference>
<feature type="binding site" evidence="5 8">
    <location>
        <position position="118"/>
    </location>
    <ligand>
        <name>Mg(2+)</name>
        <dbReference type="ChEBI" id="CHEBI:18420"/>
    </ligand>
</feature>
<dbReference type="NCBIfam" id="TIGR00222">
    <property type="entry name" value="panB"/>
    <property type="match status" value="1"/>
</dbReference>
<keyword evidence="5 8" id="KW-0479">Metal-binding</keyword>
<feature type="active site" description="Proton acceptor" evidence="5 6">
    <location>
        <position position="185"/>
    </location>
</feature>
<evidence type="ECO:0000256" key="4">
    <source>
        <dbReference type="ARBA" id="ARBA00022993"/>
    </source>
</evidence>
<evidence type="ECO:0000256" key="1">
    <source>
        <dbReference type="ARBA" id="ARBA00005033"/>
    </source>
</evidence>
<dbReference type="PANTHER" id="PTHR20881:SF0">
    <property type="entry name" value="3-METHYL-2-OXOBUTANOATE HYDROXYMETHYLTRANSFERASE"/>
    <property type="match status" value="1"/>
</dbReference>
<dbReference type="Pfam" id="PF02548">
    <property type="entry name" value="Pantoate_transf"/>
    <property type="match status" value="1"/>
</dbReference>
<evidence type="ECO:0000313" key="9">
    <source>
        <dbReference type="EMBL" id="KXB09674.1"/>
    </source>
</evidence>
<evidence type="ECO:0000256" key="3">
    <source>
        <dbReference type="ARBA" id="ARBA00022679"/>
    </source>
</evidence>
<dbReference type="FunFam" id="3.20.20.60:FF:000003">
    <property type="entry name" value="3-methyl-2-oxobutanoate hydroxymethyltransferase"/>
    <property type="match status" value="1"/>
</dbReference>
<feature type="binding site" evidence="5 8">
    <location>
        <position position="86"/>
    </location>
    <ligand>
        <name>Mg(2+)</name>
        <dbReference type="ChEBI" id="CHEBI:18420"/>
    </ligand>
</feature>
<dbReference type="UniPathway" id="UPA00241"/>
<reference evidence="9 10" key="1">
    <citation type="journal article" date="2016" name="Sci. Rep.">
        <title>Metabolic traits of an uncultured archaeal lineage -MSBL1- from brine pools of the Red Sea.</title>
        <authorList>
            <person name="Mwirichia R."/>
            <person name="Alam I."/>
            <person name="Rashid M."/>
            <person name="Vinu M."/>
            <person name="Ba-Alawi W."/>
            <person name="Anthony Kamau A."/>
            <person name="Kamanda Ngugi D."/>
            <person name="Goker M."/>
            <person name="Klenk H.P."/>
            <person name="Bajic V."/>
            <person name="Stingl U."/>
        </authorList>
    </citation>
    <scope>NUCLEOTIDE SEQUENCE [LARGE SCALE GENOMIC DNA]</scope>
    <source>
        <strain evidence="9">SCGC-AAA833F18</strain>
    </source>
</reference>
<gene>
    <name evidence="5" type="primary">panB</name>
    <name evidence="9" type="ORF">AKJ35_00235</name>
</gene>
<dbReference type="GO" id="GO:0015940">
    <property type="term" value="P:pantothenate biosynthetic process"/>
    <property type="evidence" value="ECO:0007669"/>
    <property type="project" value="UniProtKB-UniRule"/>
</dbReference>
<accession>A0A133VTA0</accession>
<organism evidence="9 10">
    <name type="scientific">candidate division MSBL1 archaeon SCGC-AAA833F18</name>
    <dbReference type="NCBI Taxonomy" id="1698257"/>
    <lineage>
        <taxon>Archaea</taxon>
        <taxon>Methanobacteriati</taxon>
        <taxon>Methanobacteriota</taxon>
        <taxon>candidate division MSBL1</taxon>
    </lineage>
</organism>
<keyword evidence="5 8" id="KW-0460">Magnesium</keyword>
<name>A0A133VTA0_9EURY</name>
<comment type="subunit">
    <text evidence="5">Homodecamer; pentamer of dimers.</text>
</comment>
<evidence type="ECO:0000256" key="5">
    <source>
        <dbReference type="HAMAP-Rule" id="MF_00156"/>
    </source>
</evidence>
<feature type="binding site" evidence="5 8">
    <location>
        <position position="47"/>
    </location>
    <ligand>
        <name>Mg(2+)</name>
        <dbReference type="ChEBI" id="CHEBI:18420"/>
    </ligand>
</feature>
<dbReference type="InterPro" id="IPR003700">
    <property type="entry name" value="Pantoate_hydroxy_MeTrfase"/>
</dbReference>
<dbReference type="InterPro" id="IPR015813">
    <property type="entry name" value="Pyrv/PenolPyrv_kinase-like_dom"/>
</dbReference>
<evidence type="ECO:0000256" key="8">
    <source>
        <dbReference type="PIRSR" id="PIRSR000388-3"/>
    </source>
</evidence>
<comment type="pathway">
    <text evidence="5">Cofactor biosynthesis; coenzyme A biosynthesis.</text>
</comment>
<dbReference type="Gene3D" id="3.20.20.60">
    <property type="entry name" value="Phosphoenolpyruvate-binding domains"/>
    <property type="match status" value="1"/>
</dbReference>